<dbReference type="PANTHER" id="PTHR21319">
    <property type="entry name" value="RING FINGER AND CHY ZINC FINGER DOMAIN-CONTAINING PROTEIN 1"/>
    <property type="match status" value="1"/>
</dbReference>
<evidence type="ECO:0000256" key="2">
    <source>
        <dbReference type="ARBA" id="ARBA00022771"/>
    </source>
</evidence>
<organism evidence="9 10">
    <name type="scientific">[Myrmecia] bisecta</name>
    <dbReference type="NCBI Taxonomy" id="41462"/>
    <lineage>
        <taxon>Eukaryota</taxon>
        <taxon>Viridiplantae</taxon>
        <taxon>Chlorophyta</taxon>
        <taxon>core chlorophytes</taxon>
        <taxon>Trebouxiophyceae</taxon>
        <taxon>Trebouxiales</taxon>
        <taxon>Trebouxiaceae</taxon>
        <taxon>Myrmecia</taxon>
    </lineage>
</organism>
<keyword evidence="1" id="KW-0479">Metal-binding</keyword>
<dbReference type="GO" id="GO:0008270">
    <property type="term" value="F:zinc ion binding"/>
    <property type="evidence" value="ECO:0007669"/>
    <property type="project" value="UniProtKB-KW"/>
</dbReference>
<evidence type="ECO:0000313" key="9">
    <source>
        <dbReference type="EMBL" id="KAK9808870.1"/>
    </source>
</evidence>
<feature type="domain" description="CTCHY-type" evidence="8">
    <location>
        <begin position="108"/>
        <end position="172"/>
    </location>
</feature>
<evidence type="ECO:0000259" key="7">
    <source>
        <dbReference type="PROSITE" id="PS51266"/>
    </source>
</evidence>
<evidence type="ECO:0000256" key="5">
    <source>
        <dbReference type="SAM" id="MobiDB-lite"/>
    </source>
</evidence>
<name>A0AAW1PGC9_9CHLO</name>
<dbReference type="Gene3D" id="2.20.28.10">
    <property type="match status" value="1"/>
</dbReference>
<proteinExistence type="predicted"/>
<gene>
    <name evidence="9" type="ORF">WJX72_005504</name>
</gene>
<keyword evidence="3" id="KW-0862">Zinc</keyword>
<dbReference type="SUPFAM" id="SSF161245">
    <property type="entry name" value="Zinc hairpin stack"/>
    <property type="match status" value="1"/>
</dbReference>
<dbReference type="InterPro" id="IPR037274">
    <property type="entry name" value="Znf_CHY_sf"/>
</dbReference>
<dbReference type="PROSITE" id="PS51270">
    <property type="entry name" value="ZF_CTCHY"/>
    <property type="match status" value="1"/>
</dbReference>
<dbReference type="PROSITE" id="PS50089">
    <property type="entry name" value="ZF_RING_2"/>
    <property type="match status" value="1"/>
</dbReference>
<feature type="region of interest" description="Disordered" evidence="5">
    <location>
        <begin position="1"/>
        <end position="27"/>
    </location>
</feature>
<dbReference type="AlphaFoldDB" id="A0AAW1PGC9"/>
<dbReference type="PANTHER" id="PTHR21319:SF53">
    <property type="entry name" value="RING FINGER AND CHY ZINC FINGER DOMAIN-CONTAINING PROTEIN 1"/>
    <property type="match status" value="1"/>
</dbReference>
<evidence type="ECO:0000256" key="3">
    <source>
        <dbReference type="ARBA" id="ARBA00022833"/>
    </source>
</evidence>
<dbReference type="Pfam" id="PF14599">
    <property type="entry name" value="zinc_ribbon_6"/>
    <property type="match status" value="1"/>
</dbReference>
<dbReference type="Pfam" id="PF13445">
    <property type="entry name" value="zf-RING_UBOX"/>
    <property type="match status" value="1"/>
</dbReference>
<dbReference type="InterPro" id="IPR039512">
    <property type="entry name" value="RCHY1_zinc-ribbon"/>
</dbReference>
<dbReference type="Pfam" id="PF05495">
    <property type="entry name" value="zf-CHY"/>
    <property type="match status" value="1"/>
</dbReference>
<protein>
    <submittedName>
        <fullName evidence="9">Uncharacterized protein</fullName>
    </submittedName>
</protein>
<dbReference type="InterPro" id="IPR008913">
    <property type="entry name" value="Znf_CHY"/>
</dbReference>
<dbReference type="InterPro" id="IPR013083">
    <property type="entry name" value="Znf_RING/FYVE/PHD"/>
</dbReference>
<evidence type="ECO:0000256" key="1">
    <source>
        <dbReference type="ARBA" id="ARBA00022723"/>
    </source>
</evidence>
<dbReference type="Gene3D" id="3.30.40.10">
    <property type="entry name" value="Zinc/RING finger domain, C3HC4 (zinc finger)"/>
    <property type="match status" value="1"/>
</dbReference>
<keyword evidence="10" id="KW-1185">Reference proteome</keyword>
<dbReference type="GO" id="GO:0006511">
    <property type="term" value="P:ubiquitin-dependent protein catabolic process"/>
    <property type="evidence" value="ECO:0007669"/>
    <property type="project" value="TreeGrafter"/>
</dbReference>
<keyword evidence="2 4" id="KW-0863">Zinc-finger</keyword>
<dbReference type="GO" id="GO:0016567">
    <property type="term" value="P:protein ubiquitination"/>
    <property type="evidence" value="ECO:0007669"/>
    <property type="project" value="TreeGrafter"/>
</dbReference>
<dbReference type="GO" id="GO:0061630">
    <property type="term" value="F:ubiquitin protein ligase activity"/>
    <property type="evidence" value="ECO:0007669"/>
    <property type="project" value="TreeGrafter"/>
</dbReference>
<dbReference type="EMBL" id="JALJOR010000011">
    <property type="protein sequence ID" value="KAK9808870.1"/>
    <property type="molecule type" value="Genomic_DNA"/>
</dbReference>
<dbReference type="SUPFAM" id="SSF161219">
    <property type="entry name" value="CHY zinc finger-like"/>
    <property type="match status" value="1"/>
</dbReference>
<dbReference type="InterPro" id="IPR027370">
    <property type="entry name" value="Znf-RING_euk"/>
</dbReference>
<comment type="caution">
    <text evidence="9">The sequence shown here is derived from an EMBL/GenBank/DDBJ whole genome shotgun (WGS) entry which is preliminary data.</text>
</comment>
<dbReference type="InterPro" id="IPR001841">
    <property type="entry name" value="Znf_RING"/>
</dbReference>
<feature type="domain" description="RING-type" evidence="6">
    <location>
        <begin position="173"/>
        <end position="215"/>
    </location>
</feature>
<evidence type="ECO:0000313" key="10">
    <source>
        <dbReference type="Proteomes" id="UP001489004"/>
    </source>
</evidence>
<dbReference type="SMART" id="SM00184">
    <property type="entry name" value="RING"/>
    <property type="match status" value="1"/>
</dbReference>
<feature type="domain" description="CHY-type" evidence="7">
    <location>
        <begin position="30"/>
        <end position="106"/>
    </location>
</feature>
<accession>A0AAW1PGC9</accession>
<sequence length="425" mass="45739">MDSQEELAGLPVEEASTSGEQPAATEEQTRGQLKHGCTHYRRRCQLVAPCCGEVFWCRHCHNDAKAINEPNVSRRHDLDRTKVSEVICALCNTRQPAGTTCTECGVSFGVYTCLKCRFYDDDASKQQFHCNACGICRVGGRDNYFHCHRCGCCYVKNLQDNHKCVENSMRQNCPVCFEYLFDSTMPTAVLPCGHTIHSSCLQEMERNGQLGCPICLKSYANLSAVWARMDEEIAATPMPAFYQGYHAQIACNDCNQASRVPFHAFGLKCPFEECGSYNTRRLALERPAGAPEFDTPGPDAVAANGNAVANGVANGDAEHMADEAHEPHIAELAALAALEPLMAEAAAHLGQHEGADPMGDAAHDADPVAEAALAAMTAHLAQNAAALVTDNPQEGGEEAVAAQHTAEDAAAFVLEDGEADGAGFE</sequence>
<evidence type="ECO:0000259" key="6">
    <source>
        <dbReference type="PROSITE" id="PS50089"/>
    </source>
</evidence>
<dbReference type="GO" id="GO:0005634">
    <property type="term" value="C:nucleus"/>
    <property type="evidence" value="ECO:0007669"/>
    <property type="project" value="TreeGrafter"/>
</dbReference>
<dbReference type="InterPro" id="IPR037275">
    <property type="entry name" value="Znf_CTCHY_sf"/>
</dbReference>
<dbReference type="PROSITE" id="PS51266">
    <property type="entry name" value="ZF_CHY"/>
    <property type="match status" value="1"/>
</dbReference>
<dbReference type="SUPFAM" id="SSF57850">
    <property type="entry name" value="RING/U-box"/>
    <property type="match status" value="1"/>
</dbReference>
<dbReference type="InterPro" id="IPR017921">
    <property type="entry name" value="Znf_CTCHY"/>
</dbReference>
<dbReference type="CDD" id="cd16464">
    <property type="entry name" value="RING-H2_Pirh2-like"/>
    <property type="match status" value="1"/>
</dbReference>
<evidence type="ECO:0000259" key="8">
    <source>
        <dbReference type="PROSITE" id="PS51270"/>
    </source>
</evidence>
<reference evidence="9 10" key="1">
    <citation type="journal article" date="2024" name="Nat. Commun.">
        <title>Phylogenomics reveals the evolutionary origins of lichenization in chlorophyte algae.</title>
        <authorList>
            <person name="Puginier C."/>
            <person name="Libourel C."/>
            <person name="Otte J."/>
            <person name="Skaloud P."/>
            <person name="Haon M."/>
            <person name="Grisel S."/>
            <person name="Petersen M."/>
            <person name="Berrin J.G."/>
            <person name="Delaux P.M."/>
            <person name="Dal Grande F."/>
            <person name="Keller J."/>
        </authorList>
    </citation>
    <scope>NUCLEOTIDE SEQUENCE [LARGE SCALE GENOMIC DNA]</scope>
    <source>
        <strain evidence="9 10">SAG 2043</strain>
    </source>
</reference>
<evidence type="ECO:0000256" key="4">
    <source>
        <dbReference type="PROSITE-ProRule" id="PRU00601"/>
    </source>
</evidence>
<dbReference type="Proteomes" id="UP001489004">
    <property type="component" value="Unassembled WGS sequence"/>
</dbReference>